<protein>
    <submittedName>
        <fullName evidence="3">Exonuclease domain-containing protein</fullName>
    </submittedName>
</protein>
<dbReference type="CDD" id="cd17748">
    <property type="entry name" value="BRCT_DNA_ligase_like"/>
    <property type="match status" value="1"/>
</dbReference>
<evidence type="ECO:0000259" key="2">
    <source>
        <dbReference type="PROSITE" id="PS50172"/>
    </source>
</evidence>
<evidence type="ECO:0000313" key="3">
    <source>
        <dbReference type="EMBL" id="MFD1834090.1"/>
    </source>
</evidence>
<dbReference type="Proteomes" id="UP001597280">
    <property type="component" value="Unassembled WGS sequence"/>
</dbReference>
<keyword evidence="3" id="KW-0378">Hydrolase</keyword>
<dbReference type="Pfam" id="PF00929">
    <property type="entry name" value="RNase_T"/>
    <property type="match status" value="1"/>
</dbReference>
<dbReference type="PROSITE" id="PS50172">
    <property type="entry name" value="BRCT"/>
    <property type="match status" value="1"/>
</dbReference>
<dbReference type="PANTHER" id="PTHR30231:SF42">
    <property type="entry name" value="EXONUCLEASE"/>
    <property type="match status" value="1"/>
</dbReference>
<dbReference type="EMBL" id="JBHUFL010000002">
    <property type="protein sequence ID" value="MFD1834090.1"/>
    <property type="molecule type" value="Genomic_DNA"/>
</dbReference>
<dbReference type="InterPro" id="IPR036420">
    <property type="entry name" value="BRCT_dom_sf"/>
</dbReference>
<dbReference type="Gene3D" id="3.30.420.10">
    <property type="entry name" value="Ribonuclease H-like superfamily/Ribonuclease H"/>
    <property type="match status" value="1"/>
</dbReference>
<dbReference type="InterPro" id="IPR013520">
    <property type="entry name" value="Ribonucl_H"/>
</dbReference>
<accession>A0ABW4PVC7</accession>
<reference evidence="4" key="1">
    <citation type="journal article" date="2019" name="Int. J. Syst. Evol. Microbiol.">
        <title>The Global Catalogue of Microorganisms (GCM) 10K type strain sequencing project: providing services to taxonomists for standard genome sequencing and annotation.</title>
        <authorList>
            <consortium name="The Broad Institute Genomics Platform"/>
            <consortium name="The Broad Institute Genome Sequencing Center for Infectious Disease"/>
            <person name="Wu L."/>
            <person name="Ma J."/>
        </authorList>
    </citation>
    <scope>NUCLEOTIDE SEQUENCE [LARGE SCALE GENOMIC DNA]</scope>
    <source>
        <strain evidence="4">JCM 11650</strain>
    </source>
</reference>
<dbReference type="InterPro" id="IPR036397">
    <property type="entry name" value="RNaseH_sf"/>
</dbReference>
<dbReference type="Gene3D" id="3.40.50.10190">
    <property type="entry name" value="BRCT domain"/>
    <property type="match status" value="1"/>
</dbReference>
<dbReference type="SUPFAM" id="SSF52113">
    <property type="entry name" value="BRCT domain"/>
    <property type="match status" value="1"/>
</dbReference>
<gene>
    <name evidence="3" type="ORF">ACFSDA_03285</name>
</gene>
<evidence type="ECO:0000313" key="4">
    <source>
        <dbReference type="Proteomes" id="UP001597280"/>
    </source>
</evidence>
<feature type="region of interest" description="Disordered" evidence="1">
    <location>
        <begin position="377"/>
        <end position="397"/>
    </location>
</feature>
<keyword evidence="3" id="KW-0269">Exonuclease</keyword>
<dbReference type="RefSeq" id="WP_343903529.1">
    <property type="nucleotide sequence ID" value="NZ_BAAAIS010000002.1"/>
</dbReference>
<keyword evidence="3" id="KW-0540">Nuclease</keyword>
<dbReference type="SMART" id="SM00479">
    <property type="entry name" value="EXOIII"/>
    <property type="match status" value="1"/>
</dbReference>
<name>A0ABW4PVC7_9MICO</name>
<evidence type="ECO:0000256" key="1">
    <source>
        <dbReference type="SAM" id="MobiDB-lite"/>
    </source>
</evidence>
<dbReference type="InterPro" id="IPR012337">
    <property type="entry name" value="RNaseH-like_sf"/>
</dbReference>
<dbReference type="GO" id="GO:0004527">
    <property type="term" value="F:exonuclease activity"/>
    <property type="evidence" value="ECO:0007669"/>
    <property type="project" value="UniProtKB-KW"/>
</dbReference>
<dbReference type="PANTHER" id="PTHR30231">
    <property type="entry name" value="DNA POLYMERASE III SUBUNIT EPSILON"/>
    <property type="match status" value="1"/>
</dbReference>
<comment type="caution">
    <text evidence="3">The sequence shown here is derived from an EMBL/GenBank/DDBJ whole genome shotgun (WGS) entry which is preliminary data.</text>
</comment>
<feature type="domain" description="BRCT" evidence="2">
    <location>
        <begin position="188"/>
        <end position="277"/>
    </location>
</feature>
<dbReference type="InterPro" id="IPR001357">
    <property type="entry name" value="BRCT_dom"/>
</dbReference>
<organism evidence="3 4">
    <name type="scientific">Brachybacterium rhamnosum</name>
    <dbReference type="NCBI Taxonomy" id="173361"/>
    <lineage>
        <taxon>Bacteria</taxon>
        <taxon>Bacillati</taxon>
        <taxon>Actinomycetota</taxon>
        <taxon>Actinomycetes</taxon>
        <taxon>Micrococcales</taxon>
        <taxon>Dermabacteraceae</taxon>
        <taxon>Brachybacterium</taxon>
    </lineage>
</organism>
<dbReference type="SUPFAM" id="SSF53098">
    <property type="entry name" value="Ribonuclease H-like"/>
    <property type="match status" value="1"/>
</dbReference>
<keyword evidence="4" id="KW-1185">Reference proteome</keyword>
<dbReference type="Pfam" id="PF00533">
    <property type="entry name" value="BRCT"/>
    <property type="match status" value="1"/>
</dbReference>
<sequence>MGLAKIRDGGIVETASWLIAPPEGLDHFAPRNVAIHGITAKEVDGAPSWARVFPEVLSFAGGDLFVAHNASFDRSVFRKASAAFDLEVPDTVWYDTLPIARRLLTLGSYSLPFVANALGLEDFTHHEAEADAVQAARILLTLAGRSGVDSIAELANPLGIHSVPTRPGSLSRPVGDGSRAAGDFSSLAATDVLAGESVVFTGTLSLHTRAEAHALVEHYGGTWQKSVTKATTILVSGDLDPRTFRPGAEFSRKLQKAMDLAEKGQPLEILTEQDLIDRLDIGQEALEAATREQRAVGRAGWLPLHVVEQARALTGEDLNYSTWLRQALRHPAGHPGAGDQCLRCEGMIGPDVYWMFRERWMCSPECNDGLKRAAKKAWSDQGIDRPSAPSYAASWAR</sequence>
<proteinExistence type="predicted"/>